<comment type="similarity">
    <text evidence="3">In the N-terminal section; belongs to the FlgJ family.</text>
</comment>
<evidence type="ECO:0000256" key="1">
    <source>
        <dbReference type="ARBA" id="ARBA00002954"/>
    </source>
</evidence>
<dbReference type="NCBIfam" id="TIGR02541">
    <property type="entry name" value="flagell_FlgJ"/>
    <property type="match status" value="1"/>
</dbReference>
<keyword evidence="9 14" id="KW-0326">Glycosidase</keyword>
<comment type="function">
    <text evidence="1">Flagellum-specific muramidase which hydrolyzes the peptidoglycan layer to assemble the rod structure in the periplasmic space.</text>
</comment>
<dbReference type="PANTHER" id="PTHR33308:SF9">
    <property type="entry name" value="PEPTIDOGLYCAN HYDROLASE FLGJ"/>
    <property type="match status" value="1"/>
</dbReference>
<sequence length="400" mass="43631">MENRLGTARRTPDSGSYSDLNRLNQLKVGKDRDSAENVRKVAQEFESLFMNEMLKSMRSATEVMSQDNPFNSQASKQYQDMHDQQLSVTLSKEGGGIGLADVLIRQLSKQQAPSEKPNPFAQVAQTQGSKWSSSPDAAVAKVDPARNDVQMLNQRRLALPGRLTERSPADVAMAPTPTEQATQVAQAGTVQPLVDLDWKPATAFAAPVEAPLTVNGVEASAPSAPSKTRFSSPAEFIATMLPMAEKAAKRLGVEARFLVAQAALETGWGKSMIKQKDGSNSHNLFGIKATGWQGESAKVTTTEYVNGKATKQVAGFRAYDSFEQSFNDYVRLLESNDRYKPAIQVASTSGDSERFVKELQRAGYATDPQYARKINQIARKVQTYQTIADASTAPTTRTRG</sequence>
<keyword evidence="14" id="KW-0969">Cilium</keyword>
<keyword evidence="14" id="KW-0966">Cell projection</keyword>
<dbReference type="Gene3D" id="2.10.70.40">
    <property type="entry name" value="peptidoglycan hydrolase"/>
    <property type="match status" value="1"/>
</dbReference>
<feature type="domain" description="Mannosyl-glycoprotein endo-beta-N-acetylglucosamidase-like" evidence="13">
    <location>
        <begin position="221"/>
        <end position="385"/>
    </location>
</feature>
<feature type="compositionally biased region" description="Polar residues" evidence="12">
    <location>
        <begin position="13"/>
        <end position="24"/>
    </location>
</feature>
<proteinExistence type="inferred from homology"/>
<keyword evidence="8 14" id="KW-0378">Hydrolase</keyword>
<reference evidence="14" key="1">
    <citation type="submission" date="2022-03" db="EMBL/GenBank/DDBJ databases">
        <title>Pseudomonas marianensis sp. nov., a marine bacterium isolated from deep-sea sediments of the Mariana Trench.</title>
        <authorList>
            <person name="Wei Y."/>
        </authorList>
    </citation>
    <scope>NUCLEOTIDE SEQUENCE</scope>
    <source>
        <strain evidence="14">PS1</strain>
    </source>
</reference>
<gene>
    <name evidence="14" type="primary">flgJ</name>
    <name evidence="14" type="ORF">MST27_13655</name>
</gene>
<keyword evidence="7" id="KW-1005">Bacterial flagellum biogenesis</keyword>
<evidence type="ECO:0000256" key="4">
    <source>
        <dbReference type="ARBA" id="ARBA00007974"/>
    </source>
</evidence>
<dbReference type="SUPFAM" id="SSF53955">
    <property type="entry name" value="Lysozyme-like"/>
    <property type="match status" value="1"/>
</dbReference>
<dbReference type="FunFam" id="2.10.70.40:FF:000001">
    <property type="entry name" value="Flagellar assembly peptidoglycan hydrolase FlgJ"/>
    <property type="match status" value="1"/>
</dbReference>
<keyword evidence="6" id="KW-0574">Periplasm</keyword>
<dbReference type="Proteomes" id="UP001139682">
    <property type="component" value="Unassembled WGS sequence"/>
</dbReference>
<name>A0A9X1W6P8_9GAMM</name>
<dbReference type="InterPro" id="IPR013377">
    <property type="entry name" value="FlgJ"/>
</dbReference>
<evidence type="ECO:0000256" key="7">
    <source>
        <dbReference type="ARBA" id="ARBA00022795"/>
    </source>
</evidence>
<dbReference type="AlphaFoldDB" id="A0A9X1W6P8"/>
<comment type="caution">
    <text evidence="14">The sequence shown here is derived from an EMBL/GenBank/DDBJ whole genome shotgun (WGS) entry which is preliminary data.</text>
</comment>
<evidence type="ECO:0000256" key="9">
    <source>
        <dbReference type="ARBA" id="ARBA00023295"/>
    </source>
</evidence>
<dbReference type="InterPro" id="IPR051056">
    <property type="entry name" value="Glycosyl_Hydrolase_73"/>
</dbReference>
<dbReference type="InterPro" id="IPR002901">
    <property type="entry name" value="MGlyc_endo_b_GlcNAc-like_dom"/>
</dbReference>
<evidence type="ECO:0000256" key="6">
    <source>
        <dbReference type="ARBA" id="ARBA00022764"/>
    </source>
</evidence>
<dbReference type="GO" id="GO:0071973">
    <property type="term" value="P:bacterial-type flagellum-dependent cell motility"/>
    <property type="evidence" value="ECO:0007669"/>
    <property type="project" value="TreeGrafter"/>
</dbReference>
<dbReference type="GO" id="GO:0004040">
    <property type="term" value="F:amidase activity"/>
    <property type="evidence" value="ECO:0007669"/>
    <property type="project" value="InterPro"/>
</dbReference>
<comment type="similarity">
    <text evidence="4">In the C-terminal section; belongs to the glycosyl hydrolase 73 family.</text>
</comment>
<dbReference type="GO" id="GO:0044780">
    <property type="term" value="P:bacterial-type flagellum assembly"/>
    <property type="evidence" value="ECO:0007669"/>
    <property type="project" value="InterPro"/>
</dbReference>
<dbReference type="SMART" id="SM00047">
    <property type="entry name" value="LYZ2"/>
    <property type="match status" value="1"/>
</dbReference>
<dbReference type="GO" id="GO:0016798">
    <property type="term" value="F:hydrolase activity, acting on glycosyl bonds"/>
    <property type="evidence" value="ECO:0007669"/>
    <property type="project" value="UniProtKB-KW"/>
</dbReference>
<evidence type="ECO:0000256" key="10">
    <source>
        <dbReference type="ARBA" id="ARBA00023316"/>
    </source>
</evidence>
<evidence type="ECO:0000313" key="14">
    <source>
        <dbReference type="EMBL" id="MCJ0974417.1"/>
    </source>
</evidence>
<organism evidence="14 15">
    <name type="scientific">Stutzerimonas marianensis</name>
    <dbReference type="NCBI Taxonomy" id="2929513"/>
    <lineage>
        <taxon>Bacteria</taxon>
        <taxon>Pseudomonadati</taxon>
        <taxon>Pseudomonadota</taxon>
        <taxon>Gammaproteobacteria</taxon>
        <taxon>Pseudomonadales</taxon>
        <taxon>Pseudomonadaceae</taxon>
        <taxon>Stutzerimonas</taxon>
    </lineage>
</organism>
<evidence type="ECO:0000313" key="15">
    <source>
        <dbReference type="Proteomes" id="UP001139682"/>
    </source>
</evidence>
<dbReference type="InterPro" id="IPR019301">
    <property type="entry name" value="Flagellar_prot_FlgJ_N"/>
</dbReference>
<evidence type="ECO:0000259" key="13">
    <source>
        <dbReference type="SMART" id="SM00047"/>
    </source>
</evidence>
<accession>A0A9X1W6P8</accession>
<dbReference type="PANTHER" id="PTHR33308">
    <property type="entry name" value="PEPTIDOGLYCAN HYDROLASE FLGJ"/>
    <property type="match status" value="1"/>
</dbReference>
<dbReference type="InterPro" id="IPR023346">
    <property type="entry name" value="Lysozyme-like_dom_sf"/>
</dbReference>
<dbReference type="RefSeq" id="WP_243606490.1">
    <property type="nucleotide sequence ID" value="NZ_JALGRD010000007.1"/>
</dbReference>
<evidence type="ECO:0000256" key="3">
    <source>
        <dbReference type="ARBA" id="ARBA00006880"/>
    </source>
</evidence>
<evidence type="ECO:0000256" key="5">
    <source>
        <dbReference type="ARBA" id="ARBA00013433"/>
    </source>
</evidence>
<evidence type="ECO:0000256" key="12">
    <source>
        <dbReference type="SAM" id="MobiDB-lite"/>
    </source>
</evidence>
<protein>
    <recommendedName>
        <fullName evidence="5">Peptidoglycan hydrolase FlgJ</fullName>
    </recommendedName>
    <alternativeName>
        <fullName evidence="11">Muramidase FlgJ</fullName>
    </alternativeName>
</protein>
<dbReference type="GO" id="GO:0042597">
    <property type="term" value="C:periplasmic space"/>
    <property type="evidence" value="ECO:0007669"/>
    <property type="project" value="UniProtKB-SubCell"/>
</dbReference>
<keyword evidence="14" id="KW-0282">Flagellum</keyword>
<dbReference type="EMBL" id="JALGRD010000007">
    <property type="protein sequence ID" value="MCJ0974417.1"/>
    <property type="molecule type" value="Genomic_DNA"/>
</dbReference>
<feature type="region of interest" description="Disordered" evidence="12">
    <location>
        <begin position="1"/>
        <end position="34"/>
    </location>
</feature>
<dbReference type="Pfam" id="PF10135">
    <property type="entry name" value="Rod-binding"/>
    <property type="match status" value="1"/>
</dbReference>
<dbReference type="Pfam" id="PF01832">
    <property type="entry name" value="Glucosaminidase"/>
    <property type="match status" value="1"/>
</dbReference>
<keyword evidence="15" id="KW-1185">Reference proteome</keyword>
<dbReference type="Gene3D" id="1.10.530.10">
    <property type="match status" value="1"/>
</dbReference>
<evidence type="ECO:0000256" key="8">
    <source>
        <dbReference type="ARBA" id="ARBA00022801"/>
    </source>
</evidence>
<evidence type="ECO:0000256" key="2">
    <source>
        <dbReference type="ARBA" id="ARBA00004418"/>
    </source>
</evidence>
<dbReference type="GO" id="GO:0071555">
    <property type="term" value="P:cell wall organization"/>
    <property type="evidence" value="ECO:0007669"/>
    <property type="project" value="UniProtKB-KW"/>
</dbReference>
<keyword evidence="10" id="KW-0961">Cell wall biogenesis/degradation</keyword>
<comment type="subcellular location">
    <subcellularLocation>
        <location evidence="2">Periplasm</location>
    </subcellularLocation>
</comment>
<evidence type="ECO:0000256" key="11">
    <source>
        <dbReference type="ARBA" id="ARBA00030835"/>
    </source>
</evidence>